<feature type="signal peptide" evidence="2">
    <location>
        <begin position="1"/>
        <end position="16"/>
    </location>
</feature>
<keyword evidence="1" id="KW-1133">Transmembrane helix</keyword>
<dbReference type="Proteomes" id="UP000383932">
    <property type="component" value="Unassembled WGS sequence"/>
</dbReference>
<organism evidence="3 4">
    <name type="scientific">Ceratobasidium theobromae</name>
    <dbReference type="NCBI Taxonomy" id="1582974"/>
    <lineage>
        <taxon>Eukaryota</taxon>
        <taxon>Fungi</taxon>
        <taxon>Dikarya</taxon>
        <taxon>Basidiomycota</taxon>
        <taxon>Agaricomycotina</taxon>
        <taxon>Agaricomycetes</taxon>
        <taxon>Cantharellales</taxon>
        <taxon>Ceratobasidiaceae</taxon>
        <taxon>Ceratobasidium</taxon>
    </lineage>
</organism>
<feature type="transmembrane region" description="Helical" evidence="1">
    <location>
        <begin position="222"/>
        <end position="241"/>
    </location>
</feature>
<gene>
    <name evidence="3" type="ORF">CTheo_6174</name>
</gene>
<keyword evidence="1 3" id="KW-0812">Transmembrane</keyword>
<evidence type="ECO:0000313" key="4">
    <source>
        <dbReference type="Proteomes" id="UP000383932"/>
    </source>
</evidence>
<sequence>MLHLPLLLCVVLLLVAIKNQFLLTSIISTAFGENGGVNGCYMAIYEIFSGKSTTDIKTNQAIVDAFIRYRITWSKEYDELMGLVTKNGTIPFKPDSTTNEQFIQVFAWYMRTSLEVVKHVFENFMGGKDNIPSEIQKKIDDYKQISTRSQLDYDWVSGSGSGSGSDSLATILPLYDEIITDLLRGNIEGARYITALAGSILILLAGLNLAQAKLRPRFKYGAIISRVLMGLILISLLLLNLGRKQSLWATTTDQPLVFRWIFSYWVLPTIATAYGVEFLIEAVPAWLNAVDTERAATATRESLGRMAWRSIAHAFKRLNIFA</sequence>
<reference evidence="3 4" key="1">
    <citation type="journal article" date="2019" name="Fungal Biol. Biotechnol.">
        <title>Draft genome sequence of fastidious pathogen Ceratobasidium theobromae, which causes vascular-streak dieback in Theobroma cacao.</title>
        <authorList>
            <person name="Ali S.S."/>
            <person name="Asman A."/>
            <person name="Shao J."/>
            <person name="Firmansyah A.P."/>
            <person name="Susilo A.W."/>
            <person name="Rosmana A."/>
            <person name="McMahon P."/>
            <person name="Junaid M."/>
            <person name="Guest D."/>
            <person name="Kheng T.Y."/>
            <person name="Meinhardt L.W."/>
            <person name="Bailey B.A."/>
        </authorList>
    </citation>
    <scope>NUCLEOTIDE SEQUENCE [LARGE SCALE GENOMIC DNA]</scope>
    <source>
        <strain evidence="3 4">CT2</strain>
    </source>
</reference>
<accession>A0A5N5QFR6</accession>
<comment type="caution">
    <text evidence="3">The sequence shown here is derived from an EMBL/GenBank/DDBJ whole genome shotgun (WGS) entry which is preliminary data.</text>
</comment>
<evidence type="ECO:0000256" key="1">
    <source>
        <dbReference type="SAM" id="Phobius"/>
    </source>
</evidence>
<feature type="transmembrane region" description="Helical" evidence="1">
    <location>
        <begin position="261"/>
        <end position="280"/>
    </location>
</feature>
<evidence type="ECO:0000313" key="3">
    <source>
        <dbReference type="EMBL" id="KAB5590373.1"/>
    </source>
</evidence>
<keyword evidence="2" id="KW-0732">Signal</keyword>
<dbReference type="OrthoDB" id="3177213at2759"/>
<dbReference type="AlphaFoldDB" id="A0A5N5QFR6"/>
<feature type="transmembrane region" description="Helical" evidence="1">
    <location>
        <begin position="192"/>
        <end position="210"/>
    </location>
</feature>
<keyword evidence="1" id="KW-0472">Membrane</keyword>
<name>A0A5N5QFR6_9AGAM</name>
<proteinExistence type="predicted"/>
<keyword evidence="4" id="KW-1185">Reference proteome</keyword>
<dbReference type="EMBL" id="SSOP01000174">
    <property type="protein sequence ID" value="KAB5590373.1"/>
    <property type="molecule type" value="Genomic_DNA"/>
</dbReference>
<protein>
    <submittedName>
        <fullName evidence="3">Transmembrane protein</fullName>
    </submittedName>
</protein>
<feature type="chain" id="PRO_5024315692" evidence="2">
    <location>
        <begin position="17"/>
        <end position="322"/>
    </location>
</feature>
<evidence type="ECO:0000256" key="2">
    <source>
        <dbReference type="SAM" id="SignalP"/>
    </source>
</evidence>